<dbReference type="Proteomes" id="UP000472260">
    <property type="component" value="Unassembled WGS sequence"/>
</dbReference>
<dbReference type="InterPro" id="IPR032498">
    <property type="entry name" value="PI3K_P85_iSH2"/>
</dbReference>
<dbReference type="CDD" id="cd09930">
    <property type="entry name" value="SH2_cSH2_p85_like"/>
    <property type="match status" value="1"/>
</dbReference>
<evidence type="ECO:0000259" key="10">
    <source>
        <dbReference type="PROSITE" id="PS50001"/>
    </source>
</evidence>
<evidence type="ECO:0000259" key="12">
    <source>
        <dbReference type="PROSITE" id="PS50238"/>
    </source>
</evidence>
<evidence type="ECO:0000259" key="11">
    <source>
        <dbReference type="PROSITE" id="PS50002"/>
    </source>
</evidence>
<feature type="region of interest" description="Disordered" evidence="9">
    <location>
        <begin position="85"/>
        <end position="105"/>
    </location>
</feature>
<keyword evidence="2 8" id="KW-0728">SH3 domain</keyword>
<dbReference type="PROSITE" id="PS50001">
    <property type="entry name" value="SH2"/>
    <property type="match status" value="2"/>
</dbReference>
<dbReference type="Pfam" id="PF00017">
    <property type="entry name" value="SH2"/>
    <property type="match status" value="2"/>
</dbReference>
<dbReference type="CDD" id="cd11909">
    <property type="entry name" value="SH3_PI3K_p85beta"/>
    <property type="match status" value="1"/>
</dbReference>
<dbReference type="Gene3D" id="1.10.555.10">
    <property type="entry name" value="Rho GTPase activation protein"/>
    <property type="match status" value="1"/>
</dbReference>
<evidence type="ECO:0000256" key="3">
    <source>
        <dbReference type="ARBA" id="ARBA00022553"/>
    </source>
</evidence>
<feature type="domain" description="SH2" evidence="10">
    <location>
        <begin position="330"/>
        <end position="425"/>
    </location>
</feature>
<dbReference type="CDD" id="cd09942">
    <property type="entry name" value="SH2_nSH2_p85_like"/>
    <property type="match status" value="1"/>
</dbReference>
<sequence length="720" mass="82565">MAADGFQYRSLYSYSKDWEDDIDLEPGDVLTVDKASLLSLGIKEGEEEHPECIGWILGFNERTKQRGDFPGTYVQYVGPVKMSVPSCQPRSQRPLPAVPRPEPTASSQVAPVLDLTKQFTHPTHPPSNFNKLVEAIERTGLDSRTLYRTSTASASDRQSLAELQELDVGQWDIHALSEALIRYLQELPAPIIPPSVYTDLQAAVKLESDVPSERRREQLLQVLEKPEVPLQNLLTLHYLLRHLEKVCQRAEQNGLDIHTLGQIFGPLLIRGPVSGSEEDEGFPAVAVERLLLERIWEQEPTPPALPPKPAKAMASSVTNGNNSLLSEAEWYWGDISREEVNEKMRDTPDGTFLVRDASSKVQGEYTLTLRKGGNNKLIKVFHRGGKYGFSEPLTFLSVVELINHYRHESLAQYNTKLDTRLLLPVSKYQQDQVVKEDSIEAVGEQLKVYHEQYQEKSREYDVLYEEYTRTSQELQMKRTAIEAFNETIKIFEEQCETQERFSRESIEKFRREGNDEIERIQSNSEKLKSRVTEIHDSKRKLELDLKRQATDNREIDKRMNSLKPDLIQLRKLRDQYLVWLTQKGTKQRKINDWLGIKNESEDFYSLLDDDQAHHDECAWYVGDIKRTQAEDLLRGKRDGTFLIRESQTQKGSFACSVVVDGEIKHCVVYKTATGFGFAEPYNLYGSLKDLVLHYKHTSLVQHNDSLNVTLAYPVLTQQPR</sequence>
<dbReference type="InterPro" id="IPR036860">
    <property type="entry name" value="SH2_dom_sf"/>
</dbReference>
<dbReference type="SMART" id="SM00252">
    <property type="entry name" value="SH2"/>
    <property type="match status" value="2"/>
</dbReference>
<dbReference type="FunFam" id="3.30.505.10:FF:000014">
    <property type="entry name" value="Phosphatidylinositol 3-kinase regulatory subunit alpha"/>
    <property type="match status" value="1"/>
</dbReference>
<dbReference type="PANTHER" id="PTHR10155">
    <property type="entry name" value="PHOSPHATIDYLINOSITOL 3-KINASE REGULATORY SUBUNIT"/>
    <property type="match status" value="1"/>
</dbReference>
<evidence type="ECO:0000256" key="9">
    <source>
        <dbReference type="SAM" id="MobiDB-lite"/>
    </source>
</evidence>
<protein>
    <submittedName>
        <fullName evidence="13">Phosphatidylinositol 3-kinase regulatory subunit gamma-like</fullName>
    </submittedName>
</protein>
<keyword evidence="14" id="KW-1185">Reference proteome</keyword>
<reference evidence="13" key="2">
    <citation type="submission" date="2025-09" db="UniProtKB">
        <authorList>
            <consortium name="Ensembl"/>
        </authorList>
    </citation>
    <scope>IDENTIFICATION</scope>
</reference>
<evidence type="ECO:0000256" key="4">
    <source>
        <dbReference type="ARBA" id="ARBA00022737"/>
    </source>
</evidence>
<evidence type="ECO:0000256" key="7">
    <source>
        <dbReference type="PROSITE-ProRule" id="PRU00191"/>
    </source>
</evidence>
<keyword evidence="4" id="KW-0677">Repeat</keyword>
<dbReference type="Ensembl" id="ENSSANT00000055186.1">
    <property type="protein sequence ID" value="ENSSANP00000051922.1"/>
    <property type="gene ID" value="ENSSANG00000024602.1"/>
</dbReference>
<dbReference type="SUPFAM" id="SSF55550">
    <property type="entry name" value="SH2 domain"/>
    <property type="match status" value="2"/>
</dbReference>
<dbReference type="InterPro" id="IPR036028">
    <property type="entry name" value="SH3-like_dom_sf"/>
</dbReference>
<dbReference type="Gene3D" id="2.30.30.40">
    <property type="entry name" value="SH3 Domains"/>
    <property type="match status" value="1"/>
</dbReference>
<evidence type="ECO:0000256" key="5">
    <source>
        <dbReference type="ARBA" id="ARBA00022999"/>
    </source>
</evidence>
<accession>A0A671P024</accession>
<evidence type="ECO:0000313" key="13">
    <source>
        <dbReference type="Ensembl" id="ENSSANP00000051922.1"/>
    </source>
</evidence>
<dbReference type="PROSITE" id="PS50238">
    <property type="entry name" value="RHOGAP"/>
    <property type="match status" value="1"/>
</dbReference>
<dbReference type="Gene3D" id="1.10.287.1490">
    <property type="match status" value="1"/>
</dbReference>
<evidence type="ECO:0000313" key="14">
    <source>
        <dbReference type="Proteomes" id="UP000472260"/>
    </source>
</evidence>
<keyword evidence="6" id="KW-0449">Lipoprotein</keyword>
<organism evidence="13 14">
    <name type="scientific">Sinocyclocheilus anshuiensis</name>
    <dbReference type="NCBI Taxonomy" id="1608454"/>
    <lineage>
        <taxon>Eukaryota</taxon>
        <taxon>Metazoa</taxon>
        <taxon>Chordata</taxon>
        <taxon>Craniata</taxon>
        <taxon>Vertebrata</taxon>
        <taxon>Euteleostomi</taxon>
        <taxon>Actinopterygii</taxon>
        <taxon>Neopterygii</taxon>
        <taxon>Teleostei</taxon>
        <taxon>Ostariophysi</taxon>
        <taxon>Cypriniformes</taxon>
        <taxon>Cyprinidae</taxon>
        <taxon>Cyprininae</taxon>
        <taxon>Sinocyclocheilus</taxon>
    </lineage>
</organism>
<dbReference type="GO" id="GO:0046935">
    <property type="term" value="F:1-phosphatidylinositol-3-kinase regulator activity"/>
    <property type="evidence" value="ECO:0007669"/>
    <property type="project" value="TreeGrafter"/>
</dbReference>
<dbReference type="InterPro" id="IPR008936">
    <property type="entry name" value="Rho_GTPase_activation_prot"/>
</dbReference>
<dbReference type="InterPro" id="IPR000980">
    <property type="entry name" value="SH2"/>
</dbReference>
<dbReference type="SUPFAM" id="SSF50044">
    <property type="entry name" value="SH3-domain"/>
    <property type="match status" value="1"/>
</dbReference>
<dbReference type="FunFam" id="3.30.505.10:FF:000006">
    <property type="entry name" value="Phosphatidylinositol 3-kinase regulatory subunit alpha"/>
    <property type="match status" value="1"/>
</dbReference>
<dbReference type="InterPro" id="IPR035586">
    <property type="entry name" value="PI3K_p85beta_SH3"/>
</dbReference>
<dbReference type="GO" id="GO:0005942">
    <property type="term" value="C:phosphatidylinositol 3-kinase complex"/>
    <property type="evidence" value="ECO:0007669"/>
    <property type="project" value="TreeGrafter"/>
</dbReference>
<dbReference type="PROSITE" id="PS50002">
    <property type="entry name" value="SH3"/>
    <property type="match status" value="1"/>
</dbReference>
<dbReference type="PANTHER" id="PTHR10155:SF1">
    <property type="entry name" value="PHOSPHATIDYLINOSITOL 3-KINASE REGULATORY SUBUNIT BETA"/>
    <property type="match status" value="1"/>
</dbReference>
<evidence type="ECO:0000256" key="6">
    <source>
        <dbReference type="ARBA" id="ARBA00023288"/>
    </source>
</evidence>
<dbReference type="GO" id="GO:0008286">
    <property type="term" value="P:insulin receptor signaling pathway"/>
    <property type="evidence" value="ECO:0007669"/>
    <property type="project" value="TreeGrafter"/>
</dbReference>
<keyword evidence="3" id="KW-0597">Phosphoprotein</keyword>
<dbReference type="FunFam" id="1.10.287.1490:FF:000001">
    <property type="entry name" value="Putative phosphatidylinositol 3-kinase regulatory subunit alpha"/>
    <property type="match status" value="1"/>
</dbReference>
<dbReference type="Pfam" id="PF16454">
    <property type="entry name" value="PI3K_P85_iSH2"/>
    <property type="match status" value="1"/>
</dbReference>
<dbReference type="InterPro" id="IPR001452">
    <property type="entry name" value="SH3_domain"/>
</dbReference>
<gene>
    <name evidence="13" type="primary">LOC107688475</name>
</gene>
<dbReference type="InterPro" id="IPR035020">
    <property type="entry name" value="PI3kinase_P85_cSH2"/>
</dbReference>
<feature type="domain" description="SH2" evidence="10">
    <location>
        <begin position="619"/>
        <end position="714"/>
    </location>
</feature>
<dbReference type="InterPro" id="IPR000198">
    <property type="entry name" value="RhoGAP_dom"/>
</dbReference>
<dbReference type="SUPFAM" id="SSF48350">
    <property type="entry name" value="GTPase activation domain, GAP"/>
    <property type="match status" value="1"/>
</dbReference>
<dbReference type="PRINTS" id="PR00401">
    <property type="entry name" value="SH2DOMAIN"/>
</dbReference>
<keyword evidence="5 7" id="KW-0727">SH2 domain</keyword>
<feature type="domain" description="SH3" evidence="11">
    <location>
        <begin position="3"/>
        <end position="79"/>
    </location>
</feature>
<feature type="domain" description="Rho-GAP" evidence="12">
    <location>
        <begin position="113"/>
        <end position="299"/>
    </location>
</feature>
<dbReference type="Gene3D" id="3.30.505.10">
    <property type="entry name" value="SH2 domain"/>
    <property type="match status" value="2"/>
</dbReference>
<evidence type="ECO:0000256" key="1">
    <source>
        <dbReference type="ARBA" id="ARBA00009442"/>
    </source>
</evidence>
<evidence type="ECO:0000256" key="2">
    <source>
        <dbReference type="ARBA" id="ARBA00022443"/>
    </source>
</evidence>
<dbReference type="PRINTS" id="PR00678">
    <property type="entry name" value="PI3KINASEP85"/>
</dbReference>
<dbReference type="Pfam" id="PF00620">
    <property type="entry name" value="RhoGAP"/>
    <property type="match status" value="1"/>
</dbReference>
<evidence type="ECO:0000256" key="8">
    <source>
        <dbReference type="PROSITE-ProRule" id="PRU00192"/>
    </source>
</evidence>
<dbReference type="SMART" id="SM00326">
    <property type="entry name" value="SH3"/>
    <property type="match status" value="1"/>
</dbReference>
<dbReference type="CDD" id="cd12926">
    <property type="entry name" value="iSH2_PIK3R2"/>
    <property type="match status" value="1"/>
</dbReference>
<reference evidence="13" key="1">
    <citation type="submission" date="2025-08" db="UniProtKB">
        <authorList>
            <consortium name="Ensembl"/>
        </authorList>
    </citation>
    <scope>IDENTIFICATION</scope>
</reference>
<dbReference type="GO" id="GO:0046854">
    <property type="term" value="P:phosphatidylinositol phosphate biosynthetic process"/>
    <property type="evidence" value="ECO:0007669"/>
    <property type="project" value="TreeGrafter"/>
</dbReference>
<dbReference type="SMART" id="SM00324">
    <property type="entry name" value="RhoGAP"/>
    <property type="match status" value="1"/>
</dbReference>
<dbReference type="AlphaFoldDB" id="A0A671P024"/>
<comment type="similarity">
    <text evidence="1">Belongs to the PI3K p85 subunit family.</text>
</comment>
<dbReference type="InterPro" id="IPR035022">
    <property type="entry name" value="PI3kinase_P85_nSH2"/>
</dbReference>
<name>A0A671P024_9TELE</name>
<proteinExistence type="inferred from homology"/>
<dbReference type="FunFam" id="2.30.30.40:FF:000075">
    <property type="entry name" value="phosphatidylinositol 3-kinase regulatory subunit alpha"/>
    <property type="match status" value="1"/>
</dbReference>